<name>A0A2C9VJL7_MANES</name>
<dbReference type="AlphaFoldDB" id="A0A2C9VJL7"/>
<proteinExistence type="predicted"/>
<organism evidence="1">
    <name type="scientific">Manihot esculenta</name>
    <name type="common">Cassava</name>
    <name type="synonym">Jatropha manihot</name>
    <dbReference type="NCBI Taxonomy" id="3983"/>
    <lineage>
        <taxon>Eukaryota</taxon>
        <taxon>Viridiplantae</taxon>
        <taxon>Streptophyta</taxon>
        <taxon>Embryophyta</taxon>
        <taxon>Tracheophyta</taxon>
        <taxon>Spermatophyta</taxon>
        <taxon>Magnoliopsida</taxon>
        <taxon>eudicotyledons</taxon>
        <taxon>Gunneridae</taxon>
        <taxon>Pentapetalae</taxon>
        <taxon>rosids</taxon>
        <taxon>fabids</taxon>
        <taxon>Malpighiales</taxon>
        <taxon>Euphorbiaceae</taxon>
        <taxon>Crotonoideae</taxon>
        <taxon>Manihoteae</taxon>
        <taxon>Manihot</taxon>
    </lineage>
</organism>
<evidence type="ECO:0000313" key="1">
    <source>
        <dbReference type="EMBL" id="OAY45701.1"/>
    </source>
</evidence>
<gene>
    <name evidence="1" type="ORF">MANES_07G084200</name>
</gene>
<sequence length="54" mass="6303">MKRQVCRSPRFADKEQELSSKLQLAETNRKDWPCLNECSQSKIARPKAYHLGLL</sequence>
<accession>A0A2C9VJL7</accession>
<dbReference type="EMBL" id="CM004393">
    <property type="protein sequence ID" value="OAY45701.1"/>
    <property type="molecule type" value="Genomic_DNA"/>
</dbReference>
<reference evidence="1" key="1">
    <citation type="submission" date="2016-02" db="EMBL/GenBank/DDBJ databases">
        <title>WGS assembly of Manihot esculenta.</title>
        <authorList>
            <person name="Bredeson J.V."/>
            <person name="Prochnik S.E."/>
            <person name="Lyons J.B."/>
            <person name="Schmutz J."/>
            <person name="Grimwood J."/>
            <person name="Vrebalov J."/>
            <person name="Bart R.S."/>
            <person name="Amuge T."/>
            <person name="Ferguson M.E."/>
            <person name="Green R."/>
            <person name="Putnam N."/>
            <person name="Stites J."/>
            <person name="Rounsley S."/>
            <person name="Rokhsar D.S."/>
        </authorList>
    </citation>
    <scope>NUCLEOTIDE SEQUENCE [LARGE SCALE GENOMIC DNA]</scope>
    <source>
        <tissue evidence="1">Leaf</tissue>
    </source>
</reference>
<protein>
    <submittedName>
        <fullName evidence="1">Uncharacterized protein</fullName>
    </submittedName>
</protein>